<dbReference type="RefSeq" id="WP_394841927.1">
    <property type="nucleotide sequence ID" value="NZ_CP089982.1"/>
</dbReference>
<proteinExistence type="predicted"/>
<sequence length="108" mass="11649">MRVTVKTEEGKTDFPLPAKPVVVDTEGLAPHMADRLRALVSASGFFHLPSAIGVQMRSAAGARKHTIFVEDGPRAHRVSTLESKARAPLRDLVDFVVTYGTRVPGGVE</sequence>
<dbReference type="EMBL" id="CP089982">
    <property type="protein sequence ID" value="WXA91308.1"/>
    <property type="molecule type" value="Genomic_DNA"/>
</dbReference>
<gene>
    <name evidence="1" type="ORF">LZC95_33235</name>
</gene>
<reference evidence="1 2" key="1">
    <citation type="submission" date="2021-12" db="EMBL/GenBank/DDBJ databases">
        <title>Discovery of the Pendulisporaceae a myxobacterial family with distinct sporulation behavior and unique specialized metabolism.</title>
        <authorList>
            <person name="Garcia R."/>
            <person name="Popoff A."/>
            <person name="Bader C.D."/>
            <person name="Loehr J."/>
            <person name="Walesch S."/>
            <person name="Walt C."/>
            <person name="Boldt J."/>
            <person name="Bunk B."/>
            <person name="Haeckl F.J.F.P.J."/>
            <person name="Gunesch A.P."/>
            <person name="Birkelbach J."/>
            <person name="Nuebel U."/>
            <person name="Pietschmann T."/>
            <person name="Bach T."/>
            <person name="Mueller R."/>
        </authorList>
    </citation>
    <scope>NUCLEOTIDE SEQUENCE [LARGE SCALE GENOMIC DNA]</scope>
    <source>
        <strain evidence="1 2">MSr12523</strain>
    </source>
</reference>
<protein>
    <submittedName>
        <fullName evidence="1">Uncharacterized protein</fullName>
    </submittedName>
</protein>
<accession>A0ABZ2JXT5</accession>
<name>A0ABZ2JXT5_9BACT</name>
<keyword evidence="2" id="KW-1185">Reference proteome</keyword>
<evidence type="ECO:0000313" key="2">
    <source>
        <dbReference type="Proteomes" id="UP001379533"/>
    </source>
</evidence>
<dbReference type="Pfam" id="PF20242">
    <property type="entry name" value="Emfourin"/>
    <property type="match status" value="1"/>
</dbReference>
<organism evidence="1 2">
    <name type="scientific">Pendulispora brunnea</name>
    <dbReference type="NCBI Taxonomy" id="2905690"/>
    <lineage>
        <taxon>Bacteria</taxon>
        <taxon>Pseudomonadati</taxon>
        <taxon>Myxococcota</taxon>
        <taxon>Myxococcia</taxon>
        <taxon>Myxococcales</taxon>
        <taxon>Sorangiineae</taxon>
        <taxon>Pendulisporaceae</taxon>
        <taxon>Pendulispora</taxon>
    </lineage>
</organism>
<dbReference type="Proteomes" id="UP001379533">
    <property type="component" value="Chromosome"/>
</dbReference>
<evidence type="ECO:0000313" key="1">
    <source>
        <dbReference type="EMBL" id="WXA91308.1"/>
    </source>
</evidence>
<dbReference type="InterPro" id="IPR049457">
    <property type="entry name" value="Emfourin"/>
</dbReference>